<dbReference type="STRING" id="708197.A0A166WQS8"/>
<dbReference type="Proteomes" id="UP000076552">
    <property type="component" value="Unassembled WGS sequence"/>
</dbReference>
<evidence type="ECO:0000256" key="5">
    <source>
        <dbReference type="SAM" id="MobiDB-lite"/>
    </source>
</evidence>
<evidence type="ECO:0000256" key="2">
    <source>
        <dbReference type="ARBA" id="ARBA00022692"/>
    </source>
</evidence>
<dbReference type="InterPro" id="IPR007568">
    <property type="entry name" value="RTA1"/>
</dbReference>
<evidence type="ECO:0000313" key="7">
    <source>
        <dbReference type="EMBL" id="KZL75900.1"/>
    </source>
</evidence>
<accession>A0A166WQS8</accession>
<feature type="transmembrane region" description="Helical" evidence="6">
    <location>
        <begin position="177"/>
        <end position="197"/>
    </location>
</feature>
<reference evidence="7 8" key="1">
    <citation type="submission" date="2015-06" db="EMBL/GenBank/DDBJ databases">
        <title>Survival trade-offs in plant roots during colonization by closely related pathogenic and mutualistic fungi.</title>
        <authorList>
            <person name="Hacquard S."/>
            <person name="Kracher B."/>
            <person name="Hiruma K."/>
            <person name="Weinman A."/>
            <person name="Muench P."/>
            <person name="Garrido Oter R."/>
            <person name="Ver Loren van Themaat E."/>
            <person name="Dallerey J.-F."/>
            <person name="Damm U."/>
            <person name="Henrissat B."/>
            <person name="Lespinet O."/>
            <person name="Thon M."/>
            <person name="Kemen E."/>
            <person name="McHardy A.C."/>
            <person name="Schulze-Lefert P."/>
            <person name="O'Connell R.J."/>
        </authorList>
    </citation>
    <scope>NUCLEOTIDE SEQUENCE [LARGE SCALE GENOMIC DNA]</scope>
    <source>
        <strain evidence="7 8">0861</strain>
    </source>
</reference>
<dbReference type="GO" id="GO:0005886">
    <property type="term" value="C:plasma membrane"/>
    <property type="evidence" value="ECO:0007669"/>
    <property type="project" value="TreeGrafter"/>
</dbReference>
<name>A0A166WQS8_9PEZI</name>
<feature type="transmembrane region" description="Helical" evidence="6">
    <location>
        <begin position="61"/>
        <end position="80"/>
    </location>
</feature>
<organism evidence="7 8">
    <name type="scientific">Colletotrichum tofieldiae</name>
    <dbReference type="NCBI Taxonomy" id="708197"/>
    <lineage>
        <taxon>Eukaryota</taxon>
        <taxon>Fungi</taxon>
        <taxon>Dikarya</taxon>
        <taxon>Ascomycota</taxon>
        <taxon>Pezizomycotina</taxon>
        <taxon>Sordariomycetes</taxon>
        <taxon>Hypocreomycetidae</taxon>
        <taxon>Glomerellales</taxon>
        <taxon>Glomerellaceae</taxon>
        <taxon>Colletotrichum</taxon>
        <taxon>Colletotrichum spaethianum species complex</taxon>
    </lineage>
</organism>
<dbReference type="EMBL" id="LFIV01000020">
    <property type="protein sequence ID" value="KZL75900.1"/>
    <property type="molecule type" value="Genomic_DNA"/>
</dbReference>
<keyword evidence="3 6" id="KW-1133">Transmembrane helix</keyword>
<dbReference type="PANTHER" id="PTHR31465:SF9">
    <property type="entry name" value="SPHINGOID LONG-CHAIN BASE TRANSPORTER RSB1"/>
    <property type="match status" value="1"/>
</dbReference>
<feature type="transmembrane region" description="Helical" evidence="6">
    <location>
        <begin position="139"/>
        <end position="157"/>
    </location>
</feature>
<dbReference type="GO" id="GO:0000324">
    <property type="term" value="C:fungal-type vacuole"/>
    <property type="evidence" value="ECO:0007669"/>
    <property type="project" value="TreeGrafter"/>
</dbReference>
<gene>
    <name evidence="7" type="ORF">CT0861_00948</name>
</gene>
<feature type="transmembrane region" description="Helical" evidence="6">
    <location>
        <begin position="35"/>
        <end position="54"/>
    </location>
</feature>
<dbReference type="AlphaFoldDB" id="A0A166WQS8"/>
<evidence type="ECO:0000313" key="8">
    <source>
        <dbReference type="Proteomes" id="UP000076552"/>
    </source>
</evidence>
<feature type="transmembrane region" description="Helical" evidence="6">
    <location>
        <begin position="218"/>
        <end position="239"/>
    </location>
</feature>
<proteinExistence type="predicted"/>
<feature type="region of interest" description="Disordered" evidence="5">
    <location>
        <begin position="285"/>
        <end position="316"/>
    </location>
</feature>
<dbReference type="PANTHER" id="PTHR31465">
    <property type="entry name" value="PROTEIN RTA1-RELATED"/>
    <property type="match status" value="1"/>
</dbReference>
<evidence type="ECO:0000256" key="3">
    <source>
        <dbReference type="ARBA" id="ARBA00022989"/>
    </source>
</evidence>
<dbReference type="Pfam" id="PF04479">
    <property type="entry name" value="RTA1"/>
    <property type="match status" value="1"/>
</dbReference>
<evidence type="ECO:0000256" key="6">
    <source>
        <dbReference type="SAM" id="Phobius"/>
    </source>
</evidence>
<evidence type="ECO:0000256" key="1">
    <source>
        <dbReference type="ARBA" id="ARBA00004141"/>
    </source>
</evidence>
<feature type="compositionally biased region" description="Polar residues" evidence="5">
    <location>
        <begin position="287"/>
        <end position="297"/>
    </location>
</feature>
<sequence>MDNLPNSLIAFGPDANCTLELCPIEWSILRYQPSIPASGTFIAFFALALVVHAIEGIKWKTWGFMASMICGCVLEIVGYVGRLLIHDNPFDFEGFLMQIICITVAPVFFSAAIYVLLSQTMSARINFLDRSMSRFSPRLYYWTFIPVDIVSLVLQAAGGALSAVGTTKEDVDQGVDISLAGLVLQVASLLVFCSLFADYMITYTRSKTRPPMSQRLKLYLLFLGLSTFFILLRCIYRIVELHEGYFSHWFRDETLFIALESAIMVLAVFSLAFGHPGLVFTEKNRTRPTTKNSSSFISRDEGGQIEEAVREKTERS</sequence>
<protein>
    <submittedName>
        <fullName evidence="7">Parasitic phase-specific protein psp-1</fullName>
    </submittedName>
</protein>
<feature type="transmembrane region" description="Helical" evidence="6">
    <location>
        <begin position="95"/>
        <end position="118"/>
    </location>
</feature>
<keyword evidence="4 6" id="KW-0472">Membrane</keyword>
<comment type="subcellular location">
    <subcellularLocation>
        <location evidence="1">Membrane</location>
        <topology evidence="1">Multi-pass membrane protein</topology>
    </subcellularLocation>
</comment>
<comment type="caution">
    <text evidence="7">The sequence shown here is derived from an EMBL/GenBank/DDBJ whole genome shotgun (WGS) entry which is preliminary data.</text>
</comment>
<evidence type="ECO:0000256" key="4">
    <source>
        <dbReference type="ARBA" id="ARBA00023136"/>
    </source>
</evidence>
<feature type="compositionally biased region" description="Basic and acidic residues" evidence="5">
    <location>
        <begin position="298"/>
        <end position="316"/>
    </location>
</feature>
<feature type="transmembrane region" description="Helical" evidence="6">
    <location>
        <begin position="259"/>
        <end position="281"/>
    </location>
</feature>
<keyword evidence="8" id="KW-1185">Reference proteome</keyword>
<keyword evidence="2 6" id="KW-0812">Transmembrane</keyword>